<evidence type="ECO:0000313" key="2">
    <source>
        <dbReference type="EMBL" id="VEL35294.1"/>
    </source>
</evidence>
<evidence type="ECO:0000256" key="1">
    <source>
        <dbReference type="SAM" id="MobiDB-lite"/>
    </source>
</evidence>
<proteinExistence type="predicted"/>
<accession>A0A3S5BQV0</accession>
<keyword evidence="3" id="KW-1185">Reference proteome</keyword>
<organism evidence="2 3">
    <name type="scientific">Protopolystoma xenopodis</name>
    <dbReference type="NCBI Taxonomy" id="117903"/>
    <lineage>
        <taxon>Eukaryota</taxon>
        <taxon>Metazoa</taxon>
        <taxon>Spiralia</taxon>
        <taxon>Lophotrochozoa</taxon>
        <taxon>Platyhelminthes</taxon>
        <taxon>Monogenea</taxon>
        <taxon>Polyopisthocotylea</taxon>
        <taxon>Polystomatidea</taxon>
        <taxon>Polystomatidae</taxon>
        <taxon>Protopolystoma</taxon>
    </lineage>
</organism>
<dbReference type="EMBL" id="CAAALY010249500">
    <property type="protein sequence ID" value="VEL35294.1"/>
    <property type="molecule type" value="Genomic_DNA"/>
</dbReference>
<name>A0A3S5BQV0_9PLAT</name>
<gene>
    <name evidence="2" type="ORF">PXEA_LOCUS28734</name>
</gene>
<feature type="region of interest" description="Disordered" evidence="1">
    <location>
        <begin position="104"/>
        <end position="126"/>
    </location>
</feature>
<dbReference type="Proteomes" id="UP000784294">
    <property type="component" value="Unassembled WGS sequence"/>
</dbReference>
<evidence type="ECO:0000313" key="3">
    <source>
        <dbReference type="Proteomes" id="UP000784294"/>
    </source>
</evidence>
<comment type="caution">
    <text evidence="2">The sequence shown here is derived from an EMBL/GenBank/DDBJ whole genome shotgun (WGS) entry which is preliminary data.</text>
</comment>
<sequence length="183" mass="20250">MAFLMPCICTLIVTPSPVHVHKRRTTPKQPVDVALGWTACGAHNEPSRNWLQDSGRNGVEMDCLFILSNSAVIYVTREEANNNAHLLTPRCLSTVPRECTNWPDPIGDSSGSPSILDGRTNRQTDKRTDDLKTAVRLLDSDLALSVSGKLARSCMAKREVAVIDSRRWRPKMSFAPSGSHERP</sequence>
<dbReference type="AlphaFoldDB" id="A0A3S5BQV0"/>
<protein>
    <submittedName>
        <fullName evidence="2">Uncharacterized protein</fullName>
    </submittedName>
</protein>
<reference evidence="2" key="1">
    <citation type="submission" date="2018-11" db="EMBL/GenBank/DDBJ databases">
        <authorList>
            <consortium name="Pathogen Informatics"/>
        </authorList>
    </citation>
    <scope>NUCLEOTIDE SEQUENCE</scope>
</reference>
<feature type="compositionally biased region" description="Low complexity" evidence="1">
    <location>
        <begin position="104"/>
        <end position="118"/>
    </location>
</feature>